<evidence type="ECO:0000259" key="4">
    <source>
        <dbReference type="Pfam" id="PF08241"/>
    </source>
</evidence>
<protein>
    <submittedName>
        <fullName evidence="5">SAM-dependent methyltransferase</fullName>
    </submittedName>
</protein>
<dbReference type="RefSeq" id="WP_184572096.1">
    <property type="nucleotide sequence ID" value="NZ_JACHJL010000005.1"/>
</dbReference>
<keyword evidence="2 5" id="KW-0808">Transferase</keyword>
<evidence type="ECO:0000256" key="2">
    <source>
        <dbReference type="ARBA" id="ARBA00022679"/>
    </source>
</evidence>
<dbReference type="EMBL" id="JACHJL010000005">
    <property type="protein sequence ID" value="MBB5935557.1"/>
    <property type="molecule type" value="Genomic_DNA"/>
</dbReference>
<evidence type="ECO:0000313" key="5">
    <source>
        <dbReference type="EMBL" id="MBB5935557.1"/>
    </source>
</evidence>
<dbReference type="CDD" id="cd02440">
    <property type="entry name" value="AdoMet_MTases"/>
    <property type="match status" value="1"/>
</dbReference>
<dbReference type="GO" id="GO:0008757">
    <property type="term" value="F:S-adenosylmethionine-dependent methyltransferase activity"/>
    <property type="evidence" value="ECO:0007669"/>
    <property type="project" value="InterPro"/>
</dbReference>
<keyword evidence="3" id="KW-0949">S-adenosyl-L-methionine</keyword>
<dbReference type="PANTHER" id="PTHR43464:SF19">
    <property type="entry name" value="UBIQUINONE BIOSYNTHESIS O-METHYLTRANSFERASE, MITOCHONDRIAL"/>
    <property type="match status" value="1"/>
</dbReference>
<dbReference type="AlphaFoldDB" id="A0A7W9QAQ6"/>
<dbReference type="GO" id="GO:0032259">
    <property type="term" value="P:methylation"/>
    <property type="evidence" value="ECO:0007669"/>
    <property type="project" value="UniProtKB-KW"/>
</dbReference>
<dbReference type="Pfam" id="PF08241">
    <property type="entry name" value="Methyltransf_11"/>
    <property type="match status" value="1"/>
</dbReference>
<dbReference type="InterPro" id="IPR029063">
    <property type="entry name" value="SAM-dependent_MTases_sf"/>
</dbReference>
<sequence length="233" mass="25223">MDAKAREGHQGTGPGAITPDGCAVEMYARLPAGDEPEIVASTVPAGSRLLELGSGAGRVTRPLVERGFDVVAVDESPEMLAYVQGARTVCSPIETLDLKERFDVVLLGSFLVNTADEALCSALLRSCARHVEPDGCVLVQRENDRWHEEATVPREWERGGQRIRLASVEHQGTDRVAVRMEYAYEGAEWTHSFVSRVLPDAAFEAELGAAGLALDAYVTDDHSWVRAVPAPRG</sequence>
<reference evidence="5 6" key="1">
    <citation type="submission" date="2020-08" db="EMBL/GenBank/DDBJ databases">
        <title>Genomic Encyclopedia of Type Strains, Phase III (KMG-III): the genomes of soil and plant-associated and newly described type strains.</title>
        <authorList>
            <person name="Whitman W."/>
        </authorList>
    </citation>
    <scope>NUCLEOTIDE SEQUENCE [LARGE SCALE GENOMIC DNA]</scope>
    <source>
        <strain evidence="5 6">CECT 8305</strain>
    </source>
</reference>
<dbReference type="Gene3D" id="3.40.50.150">
    <property type="entry name" value="Vaccinia Virus protein VP39"/>
    <property type="match status" value="1"/>
</dbReference>
<keyword evidence="6" id="KW-1185">Reference proteome</keyword>
<gene>
    <name evidence="5" type="ORF">FHS42_002619</name>
</gene>
<comment type="caution">
    <text evidence="5">The sequence shown here is derived from an EMBL/GenBank/DDBJ whole genome shotgun (WGS) entry which is preliminary data.</text>
</comment>
<feature type="domain" description="Methyltransferase type 11" evidence="4">
    <location>
        <begin position="50"/>
        <end position="138"/>
    </location>
</feature>
<keyword evidence="1 5" id="KW-0489">Methyltransferase</keyword>
<dbReference type="InterPro" id="IPR013216">
    <property type="entry name" value="Methyltransf_11"/>
</dbReference>
<proteinExistence type="predicted"/>
<dbReference type="Gene3D" id="2.20.130.10">
    <property type="entry name" value="CAC2371-like domains"/>
    <property type="match status" value="1"/>
</dbReference>
<evidence type="ECO:0000256" key="1">
    <source>
        <dbReference type="ARBA" id="ARBA00022603"/>
    </source>
</evidence>
<dbReference type="SUPFAM" id="SSF53335">
    <property type="entry name" value="S-adenosyl-L-methionine-dependent methyltransferases"/>
    <property type="match status" value="1"/>
</dbReference>
<dbReference type="Proteomes" id="UP000588098">
    <property type="component" value="Unassembled WGS sequence"/>
</dbReference>
<dbReference type="PANTHER" id="PTHR43464">
    <property type="entry name" value="METHYLTRANSFERASE"/>
    <property type="match status" value="1"/>
</dbReference>
<organism evidence="5 6">
    <name type="scientific">Streptomyces zagrosensis</name>
    <dbReference type="NCBI Taxonomy" id="1042984"/>
    <lineage>
        <taxon>Bacteria</taxon>
        <taxon>Bacillati</taxon>
        <taxon>Actinomycetota</taxon>
        <taxon>Actinomycetes</taxon>
        <taxon>Kitasatosporales</taxon>
        <taxon>Streptomycetaceae</taxon>
        <taxon>Streptomyces</taxon>
    </lineage>
</organism>
<accession>A0A7W9QAQ6</accession>
<evidence type="ECO:0000313" key="6">
    <source>
        <dbReference type="Proteomes" id="UP000588098"/>
    </source>
</evidence>
<name>A0A7W9QAQ6_9ACTN</name>
<evidence type="ECO:0000256" key="3">
    <source>
        <dbReference type="ARBA" id="ARBA00022691"/>
    </source>
</evidence>